<gene>
    <name evidence="6" type="ORF">FRE64_16865</name>
</gene>
<dbReference type="PANTHER" id="PTHR30408:SF12">
    <property type="entry name" value="TYPE I RESTRICTION ENZYME MJAVIII SPECIFICITY SUBUNIT"/>
    <property type="match status" value="1"/>
</dbReference>
<dbReference type="EMBL" id="CP042328">
    <property type="protein sequence ID" value="QDZ41645.1"/>
    <property type="molecule type" value="Genomic_DNA"/>
</dbReference>
<feature type="domain" description="Type I restriction modification DNA specificity" evidence="5">
    <location>
        <begin position="221"/>
        <end position="379"/>
    </location>
</feature>
<evidence type="ECO:0000256" key="1">
    <source>
        <dbReference type="ARBA" id="ARBA00010923"/>
    </source>
</evidence>
<dbReference type="PANTHER" id="PTHR30408">
    <property type="entry name" value="TYPE-1 RESTRICTION ENZYME ECOKI SPECIFICITY PROTEIN"/>
    <property type="match status" value="1"/>
</dbReference>
<dbReference type="InterPro" id="IPR044946">
    <property type="entry name" value="Restrct_endonuc_typeI_TRD_sf"/>
</dbReference>
<organism evidence="6 7">
    <name type="scientific">Euhalothece natronophila Z-M001</name>
    <dbReference type="NCBI Taxonomy" id="522448"/>
    <lineage>
        <taxon>Bacteria</taxon>
        <taxon>Bacillati</taxon>
        <taxon>Cyanobacteriota</taxon>
        <taxon>Cyanophyceae</taxon>
        <taxon>Oscillatoriophycideae</taxon>
        <taxon>Chroococcales</taxon>
        <taxon>Halothecacae</taxon>
        <taxon>Halothece cluster</taxon>
        <taxon>Euhalothece</taxon>
    </lineage>
</organism>
<feature type="domain" description="Type I restriction modification DNA specificity" evidence="5">
    <location>
        <begin position="19"/>
        <end position="186"/>
    </location>
</feature>
<dbReference type="RefSeq" id="WP_146297575.1">
    <property type="nucleotide sequence ID" value="NZ_CP042328.1"/>
</dbReference>
<dbReference type="REBASE" id="358776">
    <property type="entry name" value="S.EnaZM001ORF16845P"/>
</dbReference>
<proteinExistence type="inferred from homology"/>
<reference evidence="6" key="1">
    <citation type="submission" date="2019-08" db="EMBL/GenBank/DDBJ databases">
        <title>Carotenoids and Carotenoid Binding Proteins in the Halophilic Cyanobacterium Euhalothece sp. ZM00.</title>
        <authorList>
            <person name="Cho S.M."/>
            <person name="Song J.Y."/>
            <person name="Park Y.-I."/>
        </authorList>
    </citation>
    <scope>NUCLEOTIDE SEQUENCE [LARGE SCALE GENOMIC DNA]</scope>
    <source>
        <strain evidence="6">Z-M001</strain>
        <plasmid evidence="6">pEu2</plasmid>
    </source>
</reference>
<dbReference type="InterPro" id="IPR052021">
    <property type="entry name" value="Type-I_RS_S_subunit"/>
</dbReference>
<sequence length="403" mass="45071">MASQEVKEGYKLTDVGVIPEDWEVTLLDQVAKRGSGHTPDQAHPEYWNGNIKWISLKDSDRLDALYISDTVAKISKAGLENSAAKIHPQGTVVLSRDAGVGKSAIMTDNMAVSQHFIAWVCSKYLNNHFLYYWLQKEKSEFERIAIGNTIKTIGLPYFQSLKIPLPPLEEQEKIAQVLSDFDSAIAHLDKLISKKRNIKQGTMQQLLTGKKRLPGFSGKLQERKLGDLVEVVMGQSPDSKTYNTEEKGVPLIQGNADINNRKTVKRVWTTQATKLCNQGDVIMTVRAPIGAIGIASYDSCLGRGACLFKAKNINKLYLFYLMTFKEDIWETIGQGSTFTAVNSNDIVNFNLSVPNYLAEQKAIAQVLSDMDAEIEALEKKRDKYQAMKQGMMQELLTGKTRLK</sequence>
<dbReference type="GO" id="GO:0003677">
    <property type="term" value="F:DNA binding"/>
    <property type="evidence" value="ECO:0007669"/>
    <property type="project" value="UniProtKB-KW"/>
</dbReference>
<dbReference type="CDD" id="cd17248">
    <property type="entry name" value="RMtype1_S_AmiI-TRD2-CR2_like"/>
    <property type="match status" value="1"/>
</dbReference>
<geneLocation type="plasmid" evidence="7">
    <name>peu2</name>
</geneLocation>
<dbReference type="Gene3D" id="3.90.220.20">
    <property type="entry name" value="DNA methylase specificity domains"/>
    <property type="match status" value="2"/>
</dbReference>
<dbReference type="Gene3D" id="1.10.287.1120">
    <property type="entry name" value="Bipartite methylase S protein"/>
    <property type="match status" value="1"/>
</dbReference>
<dbReference type="SUPFAM" id="SSF116734">
    <property type="entry name" value="DNA methylase specificity domain"/>
    <property type="match status" value="2"/>
</dbReference>
<dbReference type="InterPro" id="IPR000055">
    <property type="entry name" value="Restrct_endonuc_typeI_TRD"/>
</dbReference>
<evidence type="ECO:0000256" key="3">
    <source>
        <dbReference type="ARBA" id="ARBA00023125"/>
    </source>
</evidence>
<dbReference type="Proteomes" id="UP000318453">
    <property type="component" value="Plasmid pEu2"/>
</dbReference>
<keyword evidence="6" id="KW-0614">Plasmid</keyword>
<evidence type="ECO:0000313" key="7">
    <source>
        <dbReference type="Proteomes" id="UP000318453"/>
    </source>
</evidence>
<dbReference type="OrthoDB" id="420671at2"/>
<dbReference type="Pfam" id="PF01420">
    <property type="entry name" value="Methylase_S"/>
    <property type="match status" value="2"/>
</dbReference>
<evidence type="ECO:0000256" key="4">
    <source>
        <dbReference type="SAM" id="Coils"/>
    </source>
</evidence>
<dbReference type="GO" id="GO:0009307">
    <property type="term" value="P:DNA restriction-modification system"/>
    <property type="evidence" value="ECO:0007669"/>
    <property type="project" value="UniProtKB-KW"/>
</dbReference>
<keyword evidence="3" id="KW-0238">DNA-binding</keyword>
<dbReference type="KEGG" id="enn:FRE64_16865"/>
<keyword evidence="6" id="KW-0540">Nuclease</keyword>
<keyword evidence="6" id="KW-0378">Hydrolase</keyword>
<dbReference type="AlphaFoldDB" id="A0A5B8NTJ1"/>
<evidence type="ECO:0000313" key="6">
    <source>
        <dbReference type="EMBL" id="QDZ41645.1"/>
    </source>
</evidence>
<protein>
    <submittedName>
        <fullName evidence="6">Restriction endonuclease subunit S</fullName>
    </submittedName>
</protein>
<accession>A0A5B8NTJ1</accession>
<keyword evidence="7" id="KW-1185">Reference proteome</keyword>
<dbReference type="CDD" id="cd17494">
    <property type="entry name" value="RMtype1_S_Sma198ORF994P-TRD2-CR2_like"/>
    <property type="match status" value="1"/>
</dbReference>
<keyword evidence="6" id="KW-0255">Endonuclease</keyword>
<keyword evidence="2" id="KW-0680">Restriction system</keyword>
<comment type="similarity">
    <text evidence="1">Belongs to the type-I restriction system S methylase family.</text>
</comment>
<name>A0A5B8NTJ1_9CHRO</name>
<dbReference type="GO" id="GO:0004519">
    <property type="term" value="F:endonuclease activity"/>
    <property type="evidence" value="ECO:0007669"/>
    <property type="project" value="UniProtKB-KW"/>
</dbReference>
<evidence type="ECO:0000256" key="2">
    <source>
        <dbReference type="ARBA" id="ARBA00022747"/>
    </source>
</evidence>
<evidence type="ECO:0000259" key="5">
    <source>
        <dbReference type="Pfam" id="PF01420"/>
    </source>
</evidence>
<feature type="coiled-coil region" evidence="4">
    <location>
        <begin position="367"/>
        <end position="394"/>
    </location>
</feature>
<keyword evidence="4" id="KW-0175">Coiled coil</keyword>